<reference evidence="4" key="1">
    <citation type="submission" date="2019-08" db="EMBL/GenBank/DDBJ databases">
        <authorList>
            <person name="Kucharzyk K."/>
            <person name="Murdoch R.W."/>
            <person name="Higgins S."/>
            <person name="Loffler F."/>
        </authorList>
    </citation>
    <scope>NUCLEOTIDE SEQUENCE</scope>
</reference>
<dbReference type="InterPro" id="IPR006016">
    <property type="entry name" value="UspA"/>
</dbReference>
<dbReference type="EMBL" id="VSSQ01000139">
    <property type="protein sequence ID" value="MPL80634.1"/>
    <property type="molecule type" value="Genomic_DNA"/>
</dbReference>
<dbReference type="SUPFAM" id="SSF52402">
    <property type="entry name" value="Adenine nucleotide alpha hydrolases-like"/>
    <property type="match status" value="2"/>
</dbReference>
<dbReference type="PRINTS" id="PR01438">
    <property type="entry name" value="UNVRSLSTRESS"/>
</dbReference>
<comment type="similarity">
    <text evidence="1">Belongs to the universal stress protein A family.</text>
</comment>
<keyword evidence="2" id="KW-0175">Coiled coil</keyword>
<protein>
    <recommendedName>
        <fullName evidence="3">UspA domain-containing protein</fullName>
    </recommendedName>
</protein>
<evidence type="ECO:0000256" key="1">
    <source>
        <dbReference type="ARBA" id="ARBA00008791"/>
    </source>
</evidence>
<feature type="domain" description="UspA" evidence="3">
    <location>
        <begin position="249"/>
        <end position="373"/>
    </location>
</feature>
<dbReference type="CDD" id="cd00293">
    <property type="entry name" value="USP-like"/>
    <property type="match status" value="1"/>
</dbReference>
<evidence type="ECO:0000259" key="3">
    <source>
        <dbReference type="Pfam" id="PF00582"/>
    </source>
</evidence>
<sequence length="376" mass="42069">MEPQEEKIVVIARHSNSRALLLQSRLAAEGIECFLSHQNLLQGAFSSGVEIRVKKSDVEKALRLIEQSKTEHGIQKEAAVKSLRSVRKILVPVDFSDASLKACSFALGLAARLKAEIKLLHVYYNPVIDIAPFDTSHAYQVNLVNYLHEAEQNARHQLVNLAKELKAKAKKKKSDTRITYSLTNGIAADEIIAKSRKYKPGLIVIGTRGIGHQTGGFLGSVTAKVIEKTAAPVLAIPENCRYTSIENLKNVLYATDFDEADHLNMSRLINLLHPFDVTLNCVHVSIGIRKSWQKVKMDSLEYFMEKEYPKYPVKYEIVVSDDIINGLETYMRNQSIDVIALTNHNRGLLAKLFTPSITKMVLGRINKPLFVFKSSG</sequence>
<evidence type="ECO:0000256" key="2">
    <source>
        <dbReference type="SAM" id="Coils"/>
    </source>
</evidence>
<name>A0A644UNX6_9ZZZZ</name>
<dbReference type="InterPro" id="IPR006015">
    <property type="entry name" value="Universal_stress_UspA"/>
</dbReference>
<evidence type="ECO:0000313" key="4">
    <source>
        <dbReference type="EMBL" id="MPL80634.1"/>
    </source>
</evidence>
<dbReference type="Gene3D" id="3.40.50.620">
    <property type="entry name" value="HUPs"/>
    <property type="match status" value="2"/>
</dbReference>
<gene>
    <name evidence="4" type="ORF">SDC9_26535</name>
</gene>
<dbReference type="PANTHER" id="PTHR46268:SF6">
    <property type="entry name" value="UNIVERSAL STRESS PROTEIN UP12"/>
    <property type="match status" value="1"/>
</dbReference>
<dbReference type="Pfam" id="PF00582">
    <property type="entry name" value="Usp"/>
    <property type="match status" value="2"/>
</dbReference>
<dbReference type="AlphaFoldDB" id="A0A644UNX6"/>
<organism evidence="4">
    <name type="scientific">bioreactor metagenome</name>
    <dbReference type="NCBI Taxonomy" id="1076179"/>
    <lineage>
        <taxon>unclassified sequences</taxon>
        <taxon>metagenomes</taxon>
        <taxon>ecological metagenomes</taxon>
    </lineage>
</organism>
<dbReference type="PANTHER" id="PTHR46268">
    <property type="entry name" value="STRESS RESPONSE PROTEIN NHAX"/>
    <property type="match status" value="1"/>
</dbReference>
<dbReference type="InterPro" id="IPR014729">
    <property type="entry name" value="Rossmann-like_a/b/a_fold"/>
</dbReference>
<feature type="coiled-coil region" evidence="2">
    <location>
        <begin position="148"/>
        <end position="175"/>
    </location>
</feature>
<proteinExistence type="inferred from homology"/>
<comment type="caution">
    <text evidence="4">The sequence shown here is derived from an EMBL/GenBank/DDBJ whole genome shotgun (WGS) entry which is preliminary data.</text>
</comment>
<accession>A0A644UNX6</accession>
<feature type="domain" description="UspA" evidence="3">
    <location>
        <begin position="87"/>
        <end position="237"/>
    </location>
</feature>